<reference evidence="4" key="1">
    <citation type="journal article" date="2022" name="Microorganisms">
        <title>Beyond the ABCs#Discovery of Three New Plasmid Types in Rhodobacterales (RepQ, RepY, RepW).</title>
        <authorList>
            <person name="Freese H.M."/>
            <person name="Ringel V."/>
            <person name="Overmann J."/>
            <person name="Petersen J."/>
        </authorList>
    </citation>
    <scope>NUCLEOTIDE SEQUENCE [LARGE SCALE GENOMIC DNA]</scope>
    <source>
        <strain evidence="4">DSM 109990</strain>
    </source>
</reference>
<dbReference type="RefSeq" id="WP_243262222.1">
    <property type="nucleotide sequence ID" value="NZ_CP085144.1"/>
</dbReference>
<name>A0ABY3ZGD1_9RHOB</name>
<keyword evidence="1" id="KW-0812">Transmembrane</keyword>
<dbReference type="InterPro" id="IPR021869">
    <property type="entry name" value="RNase_Zc3h12_NYN"/>
</dbReference>
<accession>A0ABY3ZGD1</accession>
<dbReference type="Gene3D" id="3.40.50.11980">
    <property type="match status" value="1"/>
</dbReference>
<feature type="transmembrane region" description="Helical" evidence="1">
    <location>
        <begin position="29"/>
        <end position="47"/>
    </location>
</feature>
<gene>
    <name evidence="3" type="ORF">DSM109990_00497</name>
</gene>
<proteinExistence type="predicted"/>
<evidence type="ECO:0000313" key="4">
    <source>
        <dbReference type="Proteomes" id="UP000831019"/>
    </source>
</evidence>
<evidence type="ECO:0000313" key="3">
    <source>
        <dbReference type="EMBL" id="UOA13705.1"/>
    </source>
</evidence>
<protein>
    <recommendedName>
        <fullName evidence="2">RNase NYN domain-containing protein</fullName>
    </recommendedName>
</protein>
<keyword evidence="1" id="KW-0472">Membrane</keyword>
<dbReference type="Proteomes" id="UP000831019">
    <property type="component" value="Chromosome"/>
</dbReference>
<dbReference type="Pfam" id="PF11977">
    <property type="entry name" value="RNase_Zc3h12a"/>
    <property type="match status" value="1"/>
</dbReference>
<feature type="domain" description="RNase NYN" evidence="2">
    <location>
        <begin position="54"/>
        <end position="165"/>
    </location>
</feature>
<dbReference type="EMBL" id="CP085144">
    <property type="protein sequence ID" value="UOA13705.1"/>
    <property type="molecule type" value="Genomic_DNA"/>
</dbReference>
<keyword evidence="1" id="KW-1133">Transmembrane helix</keyword>
<sequence>MICPFLLLLGSLVLTIAGASIPGWQDLTLLGVPCVIASAILLLRALAQPKRAQKKWIIVDGSNVMYWKSGEPSIKVVREIVDELRDRGYTPGVVFDANAGYLLIGRYQHDNALSRQLDLPVDRVMVVPKGTPADPYILQSARDYGGQVVSRDRFRDWADAHPEIAEPGHLVKGGYQKGKLWLDLKNEALV</sequence>
<evidence type="ECO:0000259" key="2">
    <source>
        <dbReference type="Pfam" id="PF11977"/>
    </source>
</evidence>
<keyword evidence="4" id="KW-1185">Reference proteome</keyword>
<organism evidence="3 4">
    <name type="scientific">Sulfitobacter dubius</name>
    <dbReference type="NCBI Taxonomy" id="218673"/>
    <lineage>
        <taxon>Bacteria</taxon>
        <taxon>Pseudomonadati</taxon>
        <taxon>Pseudomonadota</taxon>
        <taxon>Alphaproteobacteria</taxon>
        <taxon>Rhodobacterales</taxon>
        <taxon>Roseobacteraceae</taxon>
        <taxon>Sulfitobacter</taxon>
    </lineage>
</organism>
<evidence type="ECO:0000256" key="1">
    <source>
        <dbReference type="SAM" id="Phobius"/>
    </source>
</evidence>